<dbReference type="SUPFAM" id="SSF51735">
    <property type="entry name" value="NAD(P)-binding Rossmann-fold domains"/>
    <property type="match status" value="1"/>
</dbReference>
<comment type="pathway">
    <text evidence="3 11">Amino-acid biosynthesis; L-methionine biosynthesis via de novo pathway; L-homoserine from L-aspartate: step 3/3.</text>
</comment>
<keyword evidence="6 11" id="KW-0791">Threonine biosynthesis</keyword>
<evidence type="ECO:0000259" key="13">
    <source>
        <dbReference type="Pfam" id="PF00742"/>
    </source>
</evidence>
<evidence type="ECO:0000256" key="6">
    <source>
        <dbReference type="ARBA" id="ARBA00022697"/>
    </source>
</evidence>
<evidence type="ECO:0000256" key="10">
    <source>
        <dbReference type="ARBA" id="ARBA00048841"/>
    </source>
</evidence>
<evidence type="ECO:0000256" key="9">
    <source>
        <dbReference type="ARBA" id="ARBA00023167"/>
    </source>
</evidence>
<comment type="cofactor">
    <cofactor evidence="1">
        <name>a metal cation</name>
        <dbReference type="ChEBI" id="CHEBI:25213"/>
    </cofactor>
</comment>
<evidence type="ECO:0000259" key="14">
    <source>
        <dbReference type="Pfam" id="PF03447"/>
    </source>
</evidence>
<dbReference type="GO" id="GO:0009086">
    <property type="term" value="P:methionine biosynthetic process"/>
    <property type="evidence" value="ECO:0007669"/>
    <property type="project" value="UniProtKB-KW"/>
</dbReference>
<dbReference type="GO" id="GO:0004412">
    <property type="term" value="F:homoserine dehydrogenase activity"/>
    <property type="evidence" value="ECO:0007669"/>
    <property type="project" value="UniProtKB-EC"/>
</dbReference>
<dbReference type="InterPro" id="IPR019811">
    <property type="entry name" value="HDH_CS"/>
</dbReference>
<comment type="catalytic activity">
    <reaction evidence="10">
        <text>L-homoserine + NADP(+) = L-aspartate 4-semialdehyde + NADPH + H(+)</text>
        <dbReference type="Rhea" id="RHEA:15761"/>
        <dbReference type="ChEBI" id="CHEBI:15378"/>
        <dbReference type="ChEBI" id="CHEBI:57476"/>
        <dbReference type="ChEBI" id="CHEBI:57783"/>
        <dbReference type="ChEBI" id="CHEBI:58349"/>
        <dbReference type="ChEBI" id="CHEBI:537519"/>
        <dbReference type="EC" id="1.1.1.3"/>
    </reaction>
    <physiologicalReaction direction="right-to-left" evidence="10">
        <dbReference type="Rhea" id="RHEA:15763"/>
    </physiologicalReaction>
</comment>
<evidence type="ECO:0000256" key="12">
    <source>
        <dbReference type="RuleBase" id="RU004171"/>
    </source>
</evidence>
<evidence type="ECO:0000256" key="8">
    <source>
        <dbReference type="ARBA" id="ARBA00023002"/>
    </source>
</evidence>
<evidence type="ECO:0000256" key="11">
    <source>
        <dbReference type="RuleBase" id="RU000579"/>
    </source>
</evidence>
<evidence type="ECO:0000256" key="3">
    <source>
        <dbReference type="ARBA" id="ARBA00005062"/>
    </source>
</evidence>
<comment type="similarity">
    <text evidence="12">Belongs to the homoserine dehydrogenase family.</text>
</comment>
<keyword evidence="7 11" id="KW-0521">NADP</keyword>
<evidence type="ECO:0000256" key="4">
    <source>
        <dbReference type="ARBA" id="ARBA00013213"/>
    </source>
</evidence>
<keyword evidence="5 11" id="KW-0028">Amino-acid biosynthesis</keyword>
<dbReference type="UniPathway" id="UPA00051">
    <property type="reaction ID" value="UER00465"/>
</dbReference>
<dbReference type="eggNOG" id="COG0460">
    <property type="taxonomic scope" value="Bacteria"/>
</dbReference>
<evidence type="ECO:0000256" key="7">
    <source>
        <dbReference type="ARBA" id="ARBA00022857"/>
    </source>
</evidence>
<evidence type="ECO:0000313" key="16">
    <source>
        <dbReference type="Proteomes" id="UP000029221"/>
    </source>
</evidence>
<evidence type="ECO:0000256" key="1">
    <source>
        <dbReference type="ARBA" id="ARBA00001920"/>
    </source>
</evidence>
<dbReference type="EMBL" id="BBML01000001">
    <property type="protein sequence ID" value="GAK95430.1"/>
    <property type="molecule type" value="Genomic_DNA"/>
</dbReference>
<reference evidence="15" key="1">
    <citation type="journal article" date="2014" name="Genome Announc.">
        <title>Draft Genome Sequences of Marine Flavobacterium Nonlabens Strains NR17, NR24, NR27, NR32, NR33, and Ara13.</title>
        <authorList>
            <person name="Nakanishi M."/>
            <person name="Meirelles P."/>
            <person name="Suzuki R."/>
            <person name="Takatani N."/>
            <person name="Mino S."/>
            <person name="Suda W."/>
            <person name="Oshima K."/>
            <person name="Hattori M."/>
            <person name="Ohkuma M."/>
            <person name="Hosokawa M."/>
            <person name="Miyashita K."/>
            <person name="Thompson F.L."/>
            <person name="Niwa A."/>
            <person name="Sawabe T."/>
            <person name="Sawabe T."/>
        </authorList>
    </citation>
    <scope>NUCLEOTIDE SEQUENCE [LARGE SCALE GENOMIC DNA]</scope>
    <source>
        <strain evidence="15">JCM 19294</strain>
    </source>
</reference>
<gene>
    <name evidence="15" type="ORF">JCM19294_2212</name>
</gene>
<keyword evidence="8 11" id="KW-0560">Oxidoreductase</keyword>
<dbReference type="InterPro" id="IPR005106">
    <property type="entry name" value="Asp/hSer_DH_NAD-bd"/>
</dbReference>
<evidence type="ECO:0000256" key="5">
    <source>
        <dbReference type="ARBA" id="ARBA00022605"/>
    </source>
</evidence>
<dbReference type="STRING" id="319236.BST91_00495"/>
<organism evidence="15 16">
    <name type="scientific">Nonlabens tegetincola</name>
    <dbReference type="NCBI Taxonomy" id="323273"/>
    <lineage>
        <taxon>Bacteria</taxon>
        <taxon>Pseudomonadati</taxon>
        <taxon>Bacteroidota</taxon>
        <taxon>Flavobacteriia</taxon>
        <taxon>Flavobacteriales</taxon>
        <taxon>Flavobacteriaceae</taxon>
        <taxon>Nonlabens</taxon>
    </lineage>
</organism>
<proteinExistence type="inferred from homology"/>
<keyword evidence="15" id="KW-0418">Kinase</keyword>
<keyword evidence="16" id="KW-1185">Reference proteome</keyword>
<dbReference type="Gene3D" id="3.30.360.10">
    <property type="entry name" value="Dihydrodipicolinate Reductase, domain 2"/>
    <property type="match status" value="1"/>
</dbReference>
<dbReference type="UniPathway" id="UPA00050">
    <property type="reaction ID" value="UER00063"/>
</dbReference>
<protein>
    <recommendedName>
        <fullName evidence="4 11">Homoserine dehydrogenase</fullName>
        <ecNumber evidence="4 11">1.1.1.3</ecNumber>
    </recommendedName>
</protein>
<dbReference type="InterPro" id="IPR036291">
    <property type="entry name" value="NAD(P)-bd_dom_sf"/>
</dbReference>
<evidence type="ECO:0000313" key="15">
    <source>
        <dbReference type="EMBL" id="GAK95430.1"/>
    </source>
</evidence>
<dbReference type="PROSITE" id="PS01042">
    <property type="entry name" value="HOMOSER_DHGENASE"/>
    <property type="match status" value="1"/>
</dbReference>
<dbReference type="Pfam" id="PF03447">
    <property type="entry name" value="NAD_binding_3"/>
    <property type="match status" value="1"/>
</dbReference>
<dbReference type="AlphaFoldDB" id="A0A090PXC6"/>
<keyword evidence="15" id="KW-0808">Transferase</keyword>
<dbReference type="PANTHER" id="PTHR43070">
    <property type="match status" value="1"/>
</dbReference>
<keyword evidence="9 11" id="KW-0486">Methionine biosynthesis</keyword>
<dbReference type="Gene3D" id="3.40.50.720">
    <property type="entry name" value="NAD(P)-binding Rossmann-like Domain"/>
    <property type="match status" value="1"/>
</dbReference>
<comment type="caution">
    <text evidence="15">The sequence shown here is derived from an EMBL/GenBank/DDBJ whole genome shotgun (WGS) entry which is preliminary data.</text>
</comment>
<dbReference type="GO" id="GO:0050661">
    <property type="term" value="F:NADP binding"/>
    <property type="evidence" value="ECO:0007669"/>
    <property type="project" value="InterPro"/>
</dbReference>
<dbReference type="PANTHER" id="PTHR43070:SF3">
    <property type="entry name" value="HOMOSERINE DEHYDROGENASE"/>
    <property type="match status" value="1"/>
</dbReference>
<dbReference type="GO" id="GO:0016301">
    <property type="term" value="F:kinase activity"/>
    <property type="evidence" value="ECO:0007669"/>
    <property type="project" value="UniProtKB-KW"/>
</dbReference>
<dbReference type="GO" id="GO:0009088">
    <property type="term" value="P:threonine biosynthetic process"/>
    <property type="evidence" value="ECO:0007669"/>
    <property type="project" value="UniProtKB-UniPathway"/>
</dbReference>
<dbReference type="InterPro" id="IPR001342">
    <property type="entry name" value="HDH_cat"/>
</dbReference>
<name>A0A090PXC6_9FLAO</name>
<feature type="domain" description="Aspartate/homoserine dehydrogenase NAD-binding" evidence="14">
    <location>
        <begin position="10"/>
        <end position="143"/>
    </location>
</feature>
<dbReference type="EC" id="1.1.1.3" evidence="4 11"/>
<dbReference type="Pfam" id="PF00742">
    <property type="entry name" value="Homoserine_dh"/>
    <property type="match status" value="1"/>
</dbReference>
<dbReference type="SUPFAM" id="SSF55347">
    <property type="entry name" value="Glyceraldehyde-3-phosphate dehydrogenase-like, C-terminal domain"/>
    <property type="match status" value="1"/>
</dbReference>
<dbReference type="Proteomes" id="UP000029221">
    <property type="component" value="Unassembled WGS sequence"/>
</dbReference>
<evidence type="ECO:0000256" key="2">
    <source>
        <dbReference type="ARBA" id="ARBA00005056"/>
    </source>
</evidence>
<sequence>MKLVHLYIFGIGNVGKTLIEQVLESHTFFKEKHEIDLRIVGLANSTHTILKESGVGENWQNEFKSKGIDRKPDAFYESFATIPDFKIAVDATASKDLSLYYVELLSKGFHIVTANKIANTLHYTYYKEIREIAAFKDLRFEYETNVGAALPIVESIKQLYKSGEEIVKISGVFSGSLGYIFSRFSQEEKQFSQLLQDALVDGYTEPDPRDDLSGMDVARKLLILAREAGM</sequence>
<comment type="pathway">
    <text evidence="2 11">Amino-acid biosynthesis; L-threonine biosynthesis; L-threonine from L-aspartate: step 3/5.</text>
</comment>
<accession>A0A090PXC6</accession>
<dbReference type="InterPro" id="IPR011147">
    <property type="entry name" value="Bifunc_Aspkin/hSer_DH"/>
</dbReference>
<dbReference type="RefSeq" id="WP_052510241.1">
    <property type="nucleotide sequence ID" value="NZ_BBML01000001.1"/>
</dbReference>
<feature type="domain" description="Homoserine dehydrogenase catalytic" evidence="13">
    <location>
        <begin position="151"/>
        <end position="229"/>
    </location>
</feature>